<dbReference type="Gene3D" id="3.10.100.10">
    <property type="entry name" value="Mannose-Binding Protein A, subunit A"/>
    <property type="match status" value="1"/>
</dbReference>
<dbReference type="InterPro" id="IPR016187">
    <property type="entry name" value="CTDL_fold"/>
</dbReference>
<dbReference type="SUPFAM" id="SSF56219">
    <property type="entry name" value="DNase I-like"/>
    <property type="match status" value="1"/>
</dbReference>
<dbReference type="AlphaFoldDB" id="A7SDI1"/>
<dbReference type="PROSITE" id="PS50948">
    <property type="entry name" value="PAN"/>
    <property type="match status" value="1"/>
</dbReference>
<name>A7SDI1_NEMVE</name>
<evidence type="ECO:0000259" key="1">
    <source>
        <dbReference type="PROSITE" id="PS50948"/>
    </source>
</evidence>
<evidence type="ECO:0000313" key="2">
    <source>
        <dbReference type="EMBL" id="EDO38264.1"/>
    </source>
</evidence>
<accession>A7SDI1</accession>
<evidence type="ECO:0000313" key="3">
    <source>
        <dbReference type="Proteomes" id="UP000001593"/>
    </source>
</evidence>
<dbReference type="PANTHER" id="PTHR47027:SF23">
    <property type="entry name" value="REVERSE TRANSCRIPTASE DOMAIN-CONTAINING PROTEIN"/>
    <property type="match status" value="1"/>
</dbReference>
<dbReference type="InterPro" id="IPR013320">
    <property type="entry name" value="ConA-like_dom_sf"/>
</dbReference>
<dbReference type="CDD" id="cd00037">
    <property type="entry name" value="CLECT"/>
    <property type="match status" value="1"/>
</dbReference>
<organism evidence="2 3">
    <name type="scientific">Nematostella vectensis</name>
    <name type="common">Starlet sea anemone</name>
    <dbReference type="NCBI Taxonomy" id="45351"/>
    <lineage>
        <taxon>Eukaryota</taxon>
        <taxon>Metazoa</taxon>
        <taxon>Cnidaria</taxon>
        <taxon>Anthozoa</taxon>
        <taxon>Hexacorallia</taxon>
        <taxon>Actiniaria</taxon>
        <taxon>Edwardsiidae</taxon>
        <taxon>Nematostella</taxon>
    </lineage>
</organism>
<protein>
    <recommendedName>
        <fullName evidence="1">Apple domain-containing protein</fullName>
    </recommendedName>
</protein>
<dbReference type="InterPro" id="IPR003609">
    <property type="entry name" value="Pan_app"/>
</dbReference>
<keyword evidence="3" id="KW-1185">Reference proteome</keyword>
<dbReference type="Pfam" id="PF14529">
    <property type="entry name" value="Exo_endo_phos_2"/>
    <property type="match status" value="1"/>
</dbReference>
<dbReference type="Pfam" id="PF00078">
    <property type="entry name" value="RVT_1"/>
    <property type="match status" value="1"/>
</dbReference>
<dbReference type="PANTHER" id="PTHR47027">
    <property type="entry name" value="REVERSE TRANSCRIPTASE DOMAIN-CONTAINING PROTEIN"/>
    <property type="match status" value="1"/>
</dbReference>
<proteinExistence type="predicted"/>
<gene>
    <name evidence="2" type="ORF">NEMVEDRAFT_v1g210604</name>
</gene>
<dbReference type="InterPro" id="IPR000477">
    <property type="entry name" value="RT_dom"/>
</dbReference>
<dbReference type="InParanoid" id="A7SDI1"/>
<dbReference type="InterPro" id="IPR036691">
    <property type="entry name" value="Endo/exonu/phosph_ase_sf"/>
</dbReference>
<dbReference type="SUPFAM" id="SSF56436">
    <property type="entry name" value="C-type lectin-like"/>
    <property type="match status" value="2"/>
</dbReference>
<dbReference type="Gene3D" id="3.60.10.10">
    <property type="entry name" value="Endonuclease/exonuclease/phosphatase"/>
    <property type="match status" value="1"/>
</dbReference>
<sequence length="1079" mass="121767">MTPIVDFRCLTIAYWVKLQAGGNNHYGYYDYDKIGSLLNVFAFGMMELNGNRMLIFALLNTNGEGLAWLTGSKHAAIIYQDGEIVVKSVTSYSVRDVRVNKDRPNLPKFNGLMSQLLVYNKALSRDEVLLLGRPQHRAPPRNFPVENAPPKQPFPGPMPTMHPPQSPSYADVLDRRKSLMDDNTIMKLFKLYEMIRRPALPSSRRRAINLSCWNINGLSTSSVFDNKLNHPDFLCNVKNCDLLVISEIWGHEALDIPGFDTIVVNSPKKINTKKAGRSSGGILVAAASSFSRSVSVFKQEKDYIWCKLDKRLLSLDEDIFICACYIPPSNSPYFDDEVFSNLENDIALFKGHGKILLLGDMNARTGNLRDYPENTDSRHTVDHFYPTPADSLKRKNLDSQINSNGKSLIELCKALDLRILNGKTKGDSLGKLTFNGRLGFSTIDYMITDHDFLSSFESFIVSRPSPLSDHSLLIGRLNISSPYVDDRKAATNLLKLPIQFAWRSDSKEKFTDALSSLENAVGLDPVLLPNGVPLNSLFYADDLVLISTSASGLQKSINLIDQFCKDWLMSVNQKKTKVVIIQKQCRKLNLQKFRFFLNGSQLDNVTEYKYLGCTFTTNGNFTTSKLRSVEKTRRSIFAVKRYLNFNRFPIKLNNKLFNALFSPILLYNSDVWGAYDAINFQKWETDPIERLHCQFFKYYFGLNKRAPNVSARNEAGRLSLKSTILRNTLLFWLHIQALPENGIAKQCLKISSELTCSGKSSFMSSLYVTHVATSIQRAWFGGSDMATEGQYLSTYSGSPKVTYLNWAPGHQDKDSQDCLAGLVHIVNEAIARHALALAIRLRKSSNTIICIAHGQGRIAGYRFLRYLKYRFRCDVIHTLNGVNRDDCRNRCANNLGCYALNTIRGPNGTEMCELLRPRTDSRYSENDCFIKQENSEHNSLLDVDHCPPDKPCSKRVKKVLDGGWYQFGTNAWKLFTRNLNWEAAVSACTAEGAELTPVTHALDAKFLAEAMLARITATSRPREFDSNHAVNSSTKGTNKQRVFQIPNLSISQAMIFSTDADAFTVFTFALKSFFFTEHF</sequence>
<dbReference type="InterPro" id="IPR005135">
    <property type="entry name" value="Endo/exonuclease/phosphatase"/>
</dbReference>
<dbReference type="Proteomes" id="UP000001593">
    <property type="component" value="Unassembled WGS sequence"/>
</dbReference>
<reference evidence="2 3" key="1">
    <citation type="journal article" date="2007" name="Science">
        <title>Sea anemone genome reveals ancestral eumetazoan gene repertoire and genomic organization.</title>
        <authorList>
            <person name="Putnam N.H."/>
            <person name="Srivastava M."/>
            <person name="Hellsten U."/>
            <person name="Dirks B."/>
            <person name="Chapman J."/>
            <person name="Salamov A."/>
            <person name="Terry A."/>
            <person name="Shapiro H."/>
            <person name="Lindquist E."/>
            <person name="Kapitonov V.V."/>
            <person name="Jurka J."/>
            <person name="Genikhovich G."/>
            <person name="Grigoriev I.V."/>
            <person name="Lucas S.M."/>
            <person name="Steele R.E."/>
            <person name="Finnerty J.R."/>
            <person name="Technau U."/>
            <person name="Martindale M.Q."/>
            <person name="Rokhsar D.S."/>
        </authorList>
    </citation>
    <scope>NUCLEOTIDE SEQUENCE [LARGE SCALE GENOMIC DNA]</scope>
    <source>
        <strain evidence="3">CH2 X CH6</strain>
    </source>
</reference>
<dbReference type="STRING" id="45351.A7SDI1"/>
<dbReference type="InterPro" id="IPR016186">
    <property type="entry name" value="C-type_lectin-like/link_sf"/>
</dbReference>
<feature type="domain" description="Apple" evidence="1">
    <location>
        <begin position="850"/>
        <end position="928"/>
    </location>
</feature>
<dbReference type="GO" id="GO:0003824">
    <property type="term" value="F:catalytic activity"/>
    <property type="evidence" value="ECO:0007669"/>
    <property type="project" value="InterPro"/>
</dbReference>
<dbReference type="eggNOG" id="KOG1075">
    <property type="taxonomic scope" value="Eukaryota"/>
</dbReference>
<dbReference type="EMBL" id="DS469630">
    <property type="protein sequence ID" value="EDO38264.1"/>
    <property type="molecule type" value="Genomic_DNA"/>
</dbReference>
<dbReference type="HOGENOM" id="CLU_286423_0_0_1"/>
<dbReference type="SUPFAM" id="SSF49899">
    <property type="entry name" value="Concanavalin A-like lectins/glucanases"/>
    <property type="match status" value="1"/>
</dbReference>